<sequence>MVTLRHVSIVLLACAMFTFVAAKKEMKAGASKVDIDDYGEMTFKRAKGNDSKDAFPLKIKLDELSQIDINGKELTNCSDADNSTLPGMGWMKHGGSKKTQMKGMMRKFRKFANQKFTFGPGKDNQRMPHGPASWKAKMLRFNTALSEGIGNLALELSLPEADGDIDIGGEKQKLKKGDMKFNMELSDWSWCDNAAFIDVYMKVVGKQKPKKRASRSKVRPTTYYVGDNVTVSFSGKFQNVSGGSWYDMPDGFPKVDSVDISRIIVRFPRFDDILVYDPTVSGVEDGEDDVSAGSHLSVSAILIILTATAVYAMV</sequence>
<dbReference type="Proteomes" id="UP001209878">
    <property type="component" value="Unassembled WGS sequence"/>
</dbReference>
<name>A0AAD9UD25_RIDPI</name>
<feature type="signal peptide" evidence="1">
    <location>
        <begin position="1"/>
        <end position="22"/>
    </location>
</feature>
<evidence type="ECO:0000256" key="1">
    <source>
        <dbReference type="SAM" id="SignalP"/>
    </source>
</evidence>
<proteinExistence type="predicted"/>
<reference evidence="2" key="1">
    <citation type="journal article" date="2023" name="Mol. Biol. Evol.">
        <title>Third-Generation Sequencing Reveals the Adaptive Role of the Epigenome in Three Deep-Sea Polychaetes.</title>
        <authorList>
            <person name="Perez M."/>
            <person name="Aroh O."/>
            <person name="Sun Y."/>
            <person name="Lan Y."/>
            <person name="Juniper S.K."/>
            <person name="Young C.R."/>
            <person name="Angers B."/>
            <person name="Qian P.Y."/>
        </authorList>
    </citation>
    <scope>NUCLEOTIDE SEQUENCE</scope>
    <source>
        <strain evidence="2">R07B-5</strain>
    </source>
</reference>
<dbReference type="EMBL" id="JAODUO010000246">
    <property type="protein sequence ID" value="KAK2185012.1"/>
    <property type="molecule type" value="Genomic_DNA"/>
</dbReference>
<organism evidence="2 3">
    <name type="scientific">Ridgeia piscesae</name>
    <name type="common">Tubeworm</name>
    <dbReference type="NCBI Taxonomy" id="27915"/>
    <lineage>
        <taxon>Eukaryota</taxon>
        <taxon>Metazoa</taxon>
        <taxon>Spiralia</taxon>
        <taxon>Lophotrochozoa</taxon>
        <taxon>Annelida</taxon>
        <taxon>Polychaeta</taxon>
        <taxon>Sedentaria</taxon>
        <taxon>Canalipalpata</taxon>
        <taxon>Sabellida</taxon>
        <taxon>Siboglinidae</taxon>
        <taxon>Ridgeia</taxon>
    </lineage>
</organism>
<feature type="chain" id="PRO_5041982859" evidence="1">
    <location>
        <begin position="23"/>
        <end position="314"/>
    </location>
</feature>
<evidence type="ECO:0000313" key="2">
    <source>
        <dbReference type="EMBL" id="KAK2185012.1"/>
    </source>
</evidence>
<comment type="caution">
    <text evidence="2">The sequence shown here is derived from an EMBL/GenBank/DDBJ whole genome shotgun (WGS) entry which is preliminary data.</text>
</comment>
<evidence type="ECO:0000313" key="3">
    <source>
        <dbReference type="Proteomes" id="UP001209878"/>
    </source>
</evidence>
<keyword evidence="3" id="KW-1185">Reference proteome</keyword>
<accession>A0AAD9UD25</accession>
<dbReference type="AlphaFoldDB" id="A0AAD9UD25"/>
<keyword evidence="1" id="KW-0732">Signal</keyword>
<protein>
    <submittedName>
        <fullName evidence="2">Uncharacterized protein</fullName>
    </submittedName>
</protein>
<gene>
    <name evidence="2" type="ORF">NP493_247g01159</name>
</gene>